<dbReference type="AlphaFoldDB" id="A0A9N8VY81"/>
<dbReference type="InterPro" id="IPR036249">
    <property type="entry name" value="Thioredoxin-like_sf"/>
</dbReference>
<evidence type="ECO:0000256" key="1">
    <source>
        <dbReference type="ARBA" id="ARBA00023284"/>
    </source>
</evidence>
<dbReference type="Pfam" id="PF10262">
    <property type="entry name" value="Rdx"/>
    <property type="match status" value="1"/>
</dbReference>
<dbReference type="NCBIfam" id="TIGR02174">
    <property type="entry name" value="CXXU_selWTH"/>
    <property type="match status" value="1"/>
</dbReference>
<evidence type="ECO:0000256" key="2">
    <source>
        <dbReference type="SAM" id="MobiDB-lite"/>
    </source>
</evidence>
<name>A0A9N8VY81_9GLOM</name>
<dbReference type="EMBL" id="CAJVPL010000215">
    <property type="protein sequence ID" value="CAG8466777.1"/>
    <property type="molecule type" value="Genomic_DNA"/>
</dbReference>
<dbReference type="SUPFAM" id="SSF52833">
    <property type="entry name" value="Thioredoxin-like"/>
    <property type="match status" value="1"/>
</dbReference>
<dbReference type="Proteomes" id="UP000789831">
    <property type="component" value="Unassembled WGS sequence"/>
</dbReference>
<gene>
    <name evidence="3" type="ORF">AGERDE_LOCUS2533</name>
</gene>
<keyword evidence="4" id="KW-1185">Reference proteome</keyword>
<sequence length="119" mass="13328">MSEVPKPTALVNTTPRLPRVEIEFCTKCRWLLRAGWMAQELLVTFSNTLGEVALVPGTDAVFRVVLDGELVWDRKEQGGFPELKELKQRVRDRVAPGMDLGHSDVKKTEGNTACETCDK</sequence>
<protein>
    <submittedName>
        <fullName evidence="3">11387_t:CDS:1</fullName>
    </submittedName>
</protein>
<dbReference type="Gene3D" id="3.40.30.10">
    <property type="entry name" value="Glutaredoxin"/>
    <property type="match status" value="1"/>
</dbReference>
<keyword evidence="1" id="KW-0676">Redox-active center</keyword>
<dbReference type="PANTHER" id="PTHR36417">
    <property type="entry name" value="SELENOPROTEIN DOMAIN PROTEIN (AFU_ORTHOLOGUE AFUA_1G05220)"/>
    <property type="match status" value="1"/>
</dbReference>
<dbReference type="OrthoDB" id="60822at2759"/>
<feature type="compositionally biased region" description="Polar residues" evidence="2">
    <location>
        <begin position="110"/>
        <end position="119"/>
    </location>
</feature>
<feature type="region of interest" description="Disordered" evidence="2">
    <location>
        <begin position="97"/>
        <end position="119"/>
    </location>
</feature>
<dbReference type="InterPro" id="IPR011893">
    <property type="entry name" value="Selenoprotein_Rdx-typ"/>
</dbReference>
<evidence type="ECO:0000313" key="3">
    <source>
        <dbReference type="EMBL" id="CAG8466777.1"/>
    </source>
</evidence>
<reference evidence="3" key="1">
    <citation type="submission" date="2021-06" db="EMBL/GenBank/DDBJ databases">
        <authorList>
            <person name="Kallberg Y."/>
            <person name="Tangrot J."/>
            <person name="Rosling A."/>
        </authorList>
    </citation>
    <scope>NUCLEOTIDE SEQUENCE</scope>
    <source>
        <strain evidence="3">MT106</strain>
    </source>
</reference>
<comment type="caution">
    <text evidence="3">The sequence shown here is derived from an EMBL/GenBank/DDBJ whole genome shotgun (WGS) entry which is preliminary data.</text>
</comment>
<organism evidence="3 4">
    <name type="scientific">Ambispora gerdemannii</name>
    <dbReference type="NCBI Taxonomy" id="144530"/>
    <lineage>
        <taxon>Eukaryota</taxon>
        <taxon>Fungi</taxon>
        <taxon>Fungi incertae sedis</taxon>
        <taxon>Mucoromycota</taxon>
        <taxon>Glomeromycotina</taxon>
        <taxon>Glomeromycetes</taxon>
        <taxon>Archaeosporales</taxon>
        <taxon>Ambisporaceae</taxon>
        <taxon>Ambispora</taxon>
    </lineage>
</organism>
<evidence type="ECO:0000313" key="4">
    <source>
        <dbReference type="Proteomes" id="UP000789831"/>
    </source>
</evidence>
<proteinExistence type="predicted"/>
<accession>A0A9N8VY81</accession>
<dbReference type="PANTHER" id="PTHR36417:SF2">
    <property type="entry name" value="SELENOPROTEIN DOMAIN PROTEIN (AFU_ORTHOLOGUE AFUA_1G05220)"/>
    <property type="match status" value="1"/>
</dbReference>